<keyword evidence="1" id="KW-0560">Oxidoreductase</keyword>
<evidence type="ECO:0000256" key="1">
    <source>
        <dbReference type="ARBA" id="ARBA00023002"/>
    </source>
</evidence>
<dbReference type="PANTHER" id="PTHR47307">
    <property type="entry name" value="GLUTATHIONE-REGULATED POTASSIUM-EFFLUX SYSTEM ANCILLARY PROTEIN KEFG"/>
    <property type="match status" value="1"/>
</dbReference>
<feature type="domain" description="Flavodoxin-like fold" evidence="2">
    <location>
        <begin position="1"/>
        <end position="162"/>
    </location>
</feature>
<gene>
    <name evidence="3" type="ORF">EKG39_11280</name>
</gene>
<accession>A0A431W9J8</accession>
<evidence type="ECO:0000259" key="2">
    <source>
        <dbReference type="Pfam" id="PF02525"/>
    </source>
</evidence>
<dbReference type="Pfam" id="PF02525">
    <property type="entry name" value="Flavodoxin_2"/>
    <property type="match status" value="1"/>
</dbReference>
<name>A0A431W9J8_9GAMM</name>
<dbReference type="PANTHER" id="PTHR47307:SF1">
    <property type="entry name" value="GLUTATHIONE-REGULATED POTASSIUM-EFFLUX SYSTEM ANCILLARY PROTEIN KEFG"/>
    <property type="match status" value="1"/>
</dbReference>
<dbReference type="AlphaFoldDB" id="A0A431W9J8"/>
<proteinExistence type="predicted"/>
<dbReference type="InterPro" id="IPR003680">
    <property type="entry name" value="Flavodoxin_fold"/>
</dbReference>
<dbReference type="RefSeq" id="WP_126505860.1">
    <property type="nucleotide sequence ID" value="NZ_RXNV01000004.1"/>
</dbReference>
<dbReference type="InterPro" id="IPR029039">
    <property type="entry name" value="Flavoprotein-like_sf"/>
</dbReference>
<organism evidence="3 4">
    <name type="scientific">Shewanella atlantica</name>
    <dbReference type="NCBI Taxonomy" id="271099"/>
    <lineage>
        <taxon>Bacteria</taxon>
        <taxon>Pseudomonadati</taxon>
        <taxon>Pseudomonadota</taxon>
        <taxon>Gammaproteobacteria</taxon>
        <taxon>Alteromonadales</taxon>
        <taxon>Shewanellaceae</taxon>
        <taxon>Shewanella</taxon>
    </lineage>
</organism>
<reference evidence="3 4" key="1">
    <citation type="submission" date="2018-12" db="EMBL/GenBank/DDBJ databases">
        <authorList>
            <person name="Yu L."/>
        </authorList>
    </citation>
    <scope>NUCLEOTIDE SEQUENCE [LARGE SCALE GENOMIC DNA]</scope>
    <source>
        <strain evidence="3 4">HAW-EB5</strain>
    </source>
</reference>
<dbReference type="InterPro" id="IPR046980">
    <property type="entry name" value="KefG/KefF"/>
</dbReference>
<dbReference type="EMBL" id="RXNV01000004">
    <property type="protein sequence ID" value="RTR32009.1"/>
    <property type="molecule type" value="Genomic_DNA"/>
</dbReference>
<keyword evidence="4" id="KW-1185">Reference proteome</keyword>
<dbReference type="GO" id="GO:0010181">
    <property type="term" value="F:FMN binding"/>
    <property type="evidence" value="ECO:0007669"/>
    <property type="project" value="TreeGrafter"/>
</dbReference>
<evidence type="ECO:0000313" key="4">
    <source>
        <dbReference type="Proteomes" id="UP000282060"/>
    </source>
</evidence>
<evidence type="ECO:0000313" key="3">
    <source>
        <dbReference type="EMBL" id="RTR32009.1"/>
    </source>
</evidence>
<sequence length="189" mass="20891">MDILVLTAHRDLSTSTANRKWFEALSDVDGIITRDLTAVGGPEMRFNPSVEQALLEQADRVVLQFPFYWYSSPPVLKAWIDQVLLFGFAYGPDGNNLRGKELVLAISTGGPADSFQPGAFNSFTMPELLTPFQQTALMIGMTYLPPFVLHSAMSRDQTRLDASVPALISHVTSPRLNYNAKQPGSESRQ</sequence>
<dbReference type="Proteomes" id="UP000282060">
    <property type="component" value="Unassembled WGS sequence"/>
</dbReference>
<dbReference type="GO" id="GO:0009055">
    <property type="term" value="F:electron transfer activity"/>
    <property type="evidence" value="ECO:0007669"/>
    <property type="project" value="TreeGrafter"/>
</dbReference>
<dbReference type="OrthoDB" id="9798454at2"/>
<comment type="caution">
    <text evidence="3">The sequence shown here is derived from an EMBL/GenBank/DDBJ whole genome shotgun (WGS) entry which is preliminary data.</text>
</comment>
<dbReference type="Gene3D" id="3.40.50.360">
    <property type="match status" value="1"/>
</dbReference>
<protein>
    <submittedName>
        <fullName evidence="3">Flavodoxin family protein</fullName>
    </submittedName>
</protein>
<dbReference type="SUPFAM" id="SSF52218">
    <property type="entry name" value="Flavoproteins"/>
    <property type="match status" value="1"/>
</dbReference>
<dbReference type="GO" id="GO:0003955">
    <property type="term" value="F:NAD(P)H dehydrogenase (quinone) activity"/>
    <property type="evidence" value="ECO:0007669"/>
    <property type="project" value="TreeGrafter"/>
</dbReference>